<sequence length="92" mass="11093">MGKFIIYYLYKLTDEPISVRAKRFEEDLESYLLLVNPNDFTLLENTRRLLKESKKIYVIKLSNGVSRWSYLTDKEFKWIEKPTLAYEYEVGK</sequence>
<name>A0A172WIH3_9EURY</name>
<dbReference type="RefSeq" id="WP_068666458.1">
    <property type="nucleotide sequence ID" value="NZ_CP015520.1"/>
</dbReference>
<protein>
    <submittedName>
        <fullName evidence="1">Uncharacterized protein</fullName>
    </submittedName>
</protein>
<evidence type="ECO:0000313" key="1">
    <source>
        <dbReference type="EMBL" id="ANF23116.1"/>
    </source>
</evidence>
<keyword evidence="2" id="KW-1185">Reference proteome</keyword>
<organism evidence="1 2">
    <name type="scientific">Thermococcus piezophilus</name>
    <dbReference type="NCBI Taxonomy" id="1712654"/>
    <lineage>
        <taxon>Archaea</taxon>
        <taxon>Methanobacteriati</taxon>
        <taxon>Methanobacteriota</taxon>
        <taxon>Thermococci</taxon>
        <taxon>Thermococcales</taxon>
        <taxon>Thermococcaceae</taxon>
        <taxon>Thermococcus</taxon>
    </lineage>
</organism>
<evidence type="ECO:0000313" key="2">
    <source>
        <dbReference type="Proteomes" id="UP000076969"/>
    </source>
</evidence>
<dbReference type="STRING" id="1712654.A7C91_08015"/>
<dbReference type="AlphaFoldDB" id="A0A172WIH3"/>
<dbReference type="Proteomes" id="UP000076969">
    <property type="component" value="Chromosome"/>
</dbReference>
<gene>
    <name evidence="1" type="ORF">A7C91_08015</name>
</gene>
<reference evidence="2" key="1">
    <citation type="journal article" date="2016" name="Syst. Appl. Microbiol.">
        <title>Thermococcus piezophilus sp. nov., a novel hyperthermophilic and piezophilic archaeon with a broad pressure range for growth, isolated from a deepest hydrothermal vent at the Mid-Cayman Rise.</title>
        <authorList>
            <person name="Dalmasso C."/>
            <person name="Oger P."/>
            <person name="Selva G."/>
            <person name="Courtine D."/>
            <person name="L'Haridon S."/>
            <person name="Garlaschelli A."/>
            <person name="Roussel E."/>
            <person name="Miyazaki J."/>
            <person name="Reveillaud J."/>
            <person name="Jebbar M."/>
            <person name="Takai K."/>
            <person name="Maignien L."/>
            <person name="Alain K."/>
        </authorList>
    </citation>
    <scope>NUCLEOTIDE SEQUENCE [LARGE SCALE GENOMIC DNA]</scope>
    <source>
        <strain evidence="2">CDGS</strain>
    </source>
</reference>
<proteinExistence type="predicted"/>
<accession>A0A172WIH3</accession>
<dbReference type="OrthoDB" id="100018at2157"/>
<dbReference type="EMBL" id="CP015520">
    <property type="protein sequence ID" value="ANF23116.1"/>
    <property type="molecule type" value="Genomic_DNA"/>
</dbReference>
<dbReference type="KEGG" id="tpie:A7C91_08015"/>
<dbReference type="GeneID" id="28496131"/>